<dbReference type="SUPFAM" id="SSF81321">
    <property type="entry name" value="Family A G protein-coupled receptor-like"/>
    <property type="match status" value="1"/>
</dbReference>
<dbReference type="InterPro" id="IPR019425">
    <property type="entry name" value="7TM_GPCR_serpentine_rcpt_Srt"/>
</dbReference>
<evidence type="ECO:0000313" key="2">
    <source>
        <dbReference type="Proteomes" id="UP000887566"/>
    </source>
</evidence>
<accession>A0A914X2U6</accession>
<feature type="transmembrane region" description="Helical" evidence="1">
    <location>
        <begin position="172"/>
        <end position="193"/>
    </location>
</feature>
<feature type="transmembrane region" description="Helical" evidence="1">
    <location>
        <begin position="20"/>
        <end position="43"/>
    </location>
</feature>
<dbReference type="AlphaFoldDB" id="A0A914X2U6"/>
<protein>
    <submittedName>
        <fullName evidence="3">7TM GPCR serpentine receptor class x (Srx) domain-containing protein</fullName>
    </submittedName>
</protein>
<feature type="transmembrane region" description="Helical" evidence="1">
    <location>
        <begin position="133"/>
        <end position="152"/>
    </location>
</feature>
<evidence type="ECO:0000313" key="3">
    <source>
        <dbReference type="WBParaSite" id="PSAMB.scaffold6108size10185.g27928.t1"/>
    </source>
</evidence>
<dbReference type="Pfam" id="PF10321">
    <property type="entry name" value="7TM_GPCR_Srt"/>
    <property type="match status" value="1"/>
</dbReference>
<keyword evidence="1" id="KW-0812">Transmembrane</keyword>
<dbReference type="WBParaSite" id="PSAMB.scaffold6108size10185.g27928.t1">
    <property type="protein sequence ID" value="PSAMB.scaffold6108size10185.g27928.t1"/>
    <property type="gene ID" value="PSAMB.scaffold6108size10185.g27928"/>
</dbReference>
<dbReference type="Proteomes" id="UP000887566">
    <property type="component" value="Unplaced"/>
</dbReference>
<feature type="transmembrane region" description="Helical" evidence="1">
    <location>
        <begin position="205"/>
        <end position="226"/>
    </location>
</feature>
<dbReference type="Gene3D" id="1.20.1070.10">
    <property type="entry name" value="Rhodopsin 7-helix transmembrane proteins"/>
    <property type="match status" value="1"/>
</dbReference>
<proteinExistence type="predicted"/>
<feature type="transmembrane region" description="Helical" evidence="1">
    <location>
        <begin position="90"/>
        <end position="112"/>
    </location>
</feature>
<organism evidence="2 3">
    <name type="scientific">Plectus sambesii</name>
    <dbReference type="NCBI Taxonomy" id="2011161"/>
    <lineage>
        <taxon>Eukaryota</taxon>
        <taxon>Metazoa</taxon>
        <taxon>Ecdysozoa</taxon>
        <taxon>Nematoda</taxon>
        <taxon>Chromadorea</taxon>
        <taxon>Plectida</taxon>
        <taxon>Plectina</taxon>
        <taxon>Plectoidea</taxon>
        <taxon>Plectidae</taxon>
        <taxon>Plectus</taxon>
    </lineage>
</organism>
<keyword evidence="1" id="KW-1133">Transmembrane helix</keyword>
<keyword evidence="1" id="KW-0472">Membrane</keyword>
<dbReference type="PANTHER" id="PTHR23021">
    <property type="entry name" value="SERPENTINE RECEPTOR, CLASS T"/>
    <property type="match status" value="1"/>
</dbReference>
<feature type="transmembrane region" description="Helical" evidence="1">
    <location>
        <begin position="55"/>
        <end position="78"/>
    </location>
</feature>
<keyword evidence="2" id="KW-1185">Reference proteome</keyword>
<evidence type="ECO:0000256" key="1">
    <source>
        <dbReference type="SAM" id="Phobius"/>
    </source>
</evidence>
<sequence>MNSTDSALGDGRIPLEHWLIGVSLSSAALIVICLYIPCIMVFLDKDLRSFAAYTFMLHIGVFDLIQAVMHFVSGILTIVPYGYPTHSFDWIVGGMAEAAWQGYISLNVVLAINRFLQMAMPTRTDRLFSSRLIKLYILLAYLYMLAWLIFFYSNTCKFVYNKSIYTYHFDFSMPGCGLASDINGLLILGTWSIAPKYITMTPYHYFAISVQMIIISGSNPLIYLLFNP</sequence>
<name>A0A914X2U6_9BILA</name>
<reference evidence="3" key="1">
    <citation type="submission" date="2022-11" db="UniProtKB">
        <authorList>
            <consortium name="WormBaseParasite"/>
        </authorList>
    </citation>
    <scope>IDENTIFICATION</scope>
</reference>